<dbReference type="PROSITE" id="PS50035">
    <property type="entry name" value="PLD"/>
    <property type="match status" value="1"/>
</dbReference>
<dbReference type="STRING" id="1748243.Tel_14100"/>
<dbReference type="Gene3D" id="3.30.870.10">
    <property type="entry name" value="Endonuclease Chain A"/>
    <property type="match status" value="2"/>
</dbReference>
<dbReference type="SUPFAM" id="SSF56024">
    <property type="entry name" value="Phospholipase D/nuclease"/>
    <property type="match status" value="2"/>
</dbReference>
<gene>
    <name evidence="2" type="ORF">Tel_14100</name>
</gene>
<evidence type="ECO:0000313" key="3">
    <source>
        <dbReference type="Proteomes" id="UP000055136"/>
    </source>
</evidence>
<keyword evidence="3" id="KW-1185">Reference proteome</keyword>
<dbReference type="PANTHER" id="PTHR21248">
    <property type="entry name" value="CARDIOLIPIN SYNTHASE"/>
    <property type="match status" value="1"/>
</dbReference>
<name>A0A0S2TGD6_9GAMM</name>
<feature type="domain" description="PLD phosphodiesterase" evidence="1">
    <location>
        <begin position="115"/>
        <end position="142"/>
    </location>
</feature>
<reference evidence="2" key="1">
    <citation type="submission" date="2015-10" db="EMBL/GenBank/DDBJ databases">
        <title>Description of Candidatus Tenderia electrophaga gen. nov, sp. nov., an Uncultivated Electroautotroph from a Biocathode Enrichment.</title>
        <authorList>
            <person name="Eddie B.J."/>
            <person name="Malanoski A.P."/>
            <person name="Wang Z."/>
            <person name="Hall R.J."/>
            <person name="Oh S.D."/>
            <person name="Heiner C."/>
            <person name="Lin B."/>
            <person name="Strycharz-Glaven S.M."/>
        </authorList>
    </citation>
    <scope>NUCLEOTIDE SEQUENCE [LARGE SCALE GENOMIC DNA]</scope>
    <source>
        <strain evidence="2">NRL1</strain>
    </source>
</reference>
<evidence type="ECO:0000313" key="2">
    <source>
        <dbReference type="EMBL" id="ALP54178.1"/>
    </source>
</evidence>
<dbReference type="GO" id="GO:0016020">
    <property type="term" value="C:membrane"/>
    <property type="evidence" value="ECO:0007669"/>
    <property type="project" value="TreeGrafter"/>
</dbReference>
<sequence length="391" mass="46236">MAKHSDSHHYHFPWRGGNRFRLHVDGGNFFPAMLKAIQRARHVVALEMYLVESGKLFNQFIDALLAAARRDVKVFILVDDFGAGGINRHDRHRLQHANIALCYYNPMHYGRLGRILFRDHRKLLLVDGQIAFVGGAGLTDAFDERYAGQHPWHDVMVEVRGPCVADWAGLFVETWPLQNAEQGVLNHISQREHAPHQPQLGRVSLTHTSSGRQEIKRSLLKRLKSAEHWVWISTAYFVPSWKIRRTLRKAARRGVDVRLLLPGPHNDHPGIRHAGRRFYYNLLKHGVRIFEYQPRFNHTKAHLCDQWCSIGSSNLDRWNLLWNLEANQEIDDQDFAEELKHMFEHDFDDSSEITYEHWRRRPWYHRLQESFWGRVDIWLNRFTARWRNYRD</sequence>
<dbReference type="InterPro" id="IPR001736">
    <property type="entry name" value="PLipase_D/transphosphatidylase"/>
</dbReference>
<dbReference type="Pfam" id="PF13091">
    <property type="entry name" value="PLDc_2"/>
    <property type="match status" value="2"/>
</dbReference>
<dbReference type="GO" id="GO:0032049">
    <property type="term" value="P:cardiolipin biosynthetic process"/>
    <property type="evidence" value="ECO:0007669"/>
    <property type="project" value="UniProtKB-ARBA"/>
</dbReference>
<proteinExistence type="predicted"/>
<organism evidence="2 3">
    <name type="scientific">Candidatus Tenderia electrophaga</name>
    <dbReference type="NCBI Taxonomy" id="1748243"/>
    <lineage>
        <taxon>Bacteria</taxon>
        <taxon>Pseudomonadati</taxon>
        <taxon>Pseudomonadota</taxon>
        <taxon>Gammaproteobacteria</taxon>
        <taxon>Candidatus Tenderiales</taxon>
        <taxon>Candidatus Tenderiaceae</taxon>
        <taxon>Candidatus Tenderia</taxon>
    </lineage>
</organism>
<dbReference type="CDD" id="cd09110">
    <property type="entry name" value="PLDc_CLS_1"/>
    <property type="match status" value="1"/>
</dbReference>
<evidence type="ECO:0000259" key="1">
    <source>
        <dbReference type="PROSITE" id="PS50035"/>
    </source>
</evidence>
<dbReference type="GO" id="GO:0008808">
    <property type="term" value="F:cardiolipin synthase activity"/>
    <property type="evidence" value="ECO:0007669"/>
    <property type="project" value="TreeGrafter"/>
</dbReference>
<dbReference type="SMART" id="SM00155">
    <property type="entry name" value="PLDc"/>
    <property type="match status" value="2"/>
</dbReference>
<dbReference type="CDD" id="cd09159">
    <property type="entry name" value="PLDc_ybhO_like_2"/>
    <property type="match status" value="1"/>
</dbReference>
<protein>
    <recommendedName>
        <fullName evidence="1">PLD phosphodiesterase domain-containing protein</fullName>
    </recommendedName>
</protein>
<dbReference type="Proteomes" id="UP000055136">
    <property type="component" value="Chromosome"/>
</dbReference>
<dbReference type="PANTHER" id="PTHR21248:SF23">
    <property type="entry name" value="CARDIOLIPIN SYNTHASE B"/>
    <property type="match status" value="1"/>
</dbReference>
<dbReference type="KEGG" id="tee:Tel_14100"/>
<dbReference type="AlphaFoldDB" id="A0A0S2TGD6"/>
<accession>A0A0S2TGD6</accession>
<dbReference type="EMBL" id="CP013099">
    <property type="protein sequence ID" value="ALP54178.1"/>
    <property type="molecule type" value="Genomic_DNA"/>
</dbReference>
<dbReference type="InterPro" id="IPR025202">
    <property type="entry name" value="PLD-like_dom"/>
</dbReference>